<dbReference type="AlphaFoldDB" id="A0A0H5QYV9"/>
<dbReference type="EMBL" id="HACM01000312">
    <property type="protein sequence ID" value="CRZ00754.1"/>
    <property type="molecule type" value="Transcribed_RNA"/>
</dbReference>
<feature type="domain" description="C2H2-type" evidence="2">
    <location>
        <begin position="137"/>
        <end position="158"/>
    </location>
</feature>
<accession>A0A0H5QYV9</accession>
<proteinExistence type="predicted"/>
<dbReference type="PROSITE" id="PS00028">
    <property type="entry name" value="ZINC_FINGER_C2H2_1"/>
    <property type="match status" value="1"/>
</dbReference>
<feature type="region of interest" description="Disordered" evidence="1">
    <location>
        <begin position="661"/>
        <end position="686"/>
    </location>
</feature>
<dbReference type="Gene3D" id="3.30.160.60">
    <property type="entry name" value="Classic Zinc Finger"/>
    <property type="match status" value="1"/>
</dbReference>
<dbReference type="PANTHER" id="PTHR15319:SF1">
    <property type="entry name" value="TATA BOX-BINDING PROTEIN-ASSOCIATED FACTOR RNA POLYMERASE I SUBUNIT C"/>
    <property type="match status" value="1"/>
</dbReference>
<dbReference type="GO" id="GO:0001164">
    <property type="term" value="F:RNA polymerase I core promoter sequence-specific DNA binding"/>
    <property type="evidence" value="ECO:0007669"/>
    <property type="project" value="TreeGrafter"/>
</dbReference>
<dbReference type="GO" id="GO:0001650">
    <property type="term" value="C:fibrillar center"/>
    <property type="evidence" value="ECO:0007669"/>
    <property type="project" value="TreeGrafter"/>
</dbReference>
<dbReference type="InterPro" id="IPR038801">
    <property type="entry name" value="TAF1C"/>
</dbReference>
<protein>
    <recommendedName>
        <fullName evidence="2">C2H2-type domain-containing protein</fullName>
    </recommendedName>
</protein>
<evidence type="ECO:0000259" key="2">
    <source>
        <dbReference type="PROSITE" id="PS00028"/>
    </source>
</evidence>
<evidence type="ECO:0000256" key="1">
    <source>
        <dbReference type="SAM" id="MobiDB-lite"/>
    </source>
</evidence>
<dbReference type="PANTHER" id="PTHR15319">
    <property type="entry name" value="TATA BOX-BINDING PROTEIN ASSOCIATED FACTOR RNA POLYMERASE I SUBUNIT C"/>
    <property type="match status" value="1"/>
</dbReference>
<feature type="non-terminal residue" evidence="3">
    <location>
        <position position="1"/>
    </location>
</feature>
<reference evidence="3" key="1">
    <citation type="submission" date="2015-04" db="EMBL/GenBank/DDBJ databases">
        <title>The genome sequence of the plant pathogenic Rhizarian Plasmodiophora brassicae reveals insights in its biotrophic life cycle and the origin of chitin synthesis.</title>
        <authorList>
            <person name="Schwelm A."/>
            <person name="Fogelqvist J."/>
            <person name="Knaust A."/>
            <person name="Julke S."/>
            <person name="Lilja T."/>
            <person name="Dhandapani V."/>
            <person name="Bonilla-Rosso G."/>
            <person name="Karlsson M."/>
            <person name="Shevchenko A."/>
            <person name="Choi S.R."/>
            <person name="Kim H.G."/>
            <person name="Park J.Y."/>
            <person name="Lim Y.P."/>
            <person name="Ludwig-Muller J."/>
            <person name="Dixelius C."/>
        </authorList>
    </citation>
    <scope>NUCLEOTIDE SEQUENCE</scope>
    <source>
        <tissue evidence="3">Potato root galls</tissue>
    </source>
</reference>
<feature type="region of interest" description="Disordered" evidence="1">
    <location>
        <begin position="43"/>
        <end position="66"/>
    </location>
</feature>
<evidence type="ECO:0000313" key="3">
    <source>
        <dbReference type="EMBL" id="CRZ00754.1"/>
    </source>
</evidence>
<dbReference type="InterPro" id="IPR013087">
    <property type="entry name" value="Znf_C2H2_type"/>
</dbReference>
<name>A0A0H5QYV9_9EUKA</name>
<organism evidence="3">
    <name type="scientific">Spongospora subterranea</name>
    <dbReference type="NCBI Taxonomy" id="70186"/>
    <lineage>
        <taxon>Eukaryota</taxon>
        <taxon>Sar</taxon>
        <taxon>Rhizaria</taxon>
        <taxon>Endomyxa</taxon>
        <taxon>Phytomyxea</taxon>
        <taxon>Plasmodiophorida</taxon>
        <taxon>Plasmodiophoridae</taxon>
        <taxon>Spongospora</taxon>
    </lineage>
</organism>
<sequence>RVSTVGYVTDFIQSFLRFFNGNLISTLPIVRVMSFDGPTVLDEELHSQNGSDEETSRNPGAEMTSEERERWLRRECHCGKRFRRRCGLRAHMKEHLLPRVRCPFCDRILTNEKRFKSHLRYHHPYLLEPGAKRQFHCDLCPDKFWSLLLLTKHLKAVHDALPISERPRPPPPPHISLLHEEAWPQLHASELPKHSGPPHLSPYTDLDFGVHGGLHFSSRNEGHSCNFVHDRDRRHFQISIPVHPTFTNVEIDHRLQDERLRWPVDIVNIPPIRASIKSQFEYLHKKLPGLHIPLPLLGDLLLDDISFHRDERQEYRRGSAIRVVCTQIASVSPTLTPAEFVVFATGPMLDCVNVARVSQIETINSLEEKTIIAPFHVQSSLEVSSSIMDISEPSSGIKRVDRLMVISTESHSHIMALRTEDCLDPLLEEITKLSPGGRPFPAVTNPSIWHECSLISEDGRMVLYDASAASTTYAAQVAPNDCLWMRQAYSSHPRVLNVATWGGIQRVDVRCAFRNEHQISQTELITGFKRHPTHLFKLVVGTWGHVSIYDERFMARPLLQWASHRSAGAHREFLFYESAFTGEESDTLLTYSHDQGTVDAYRYRTREEDGLAVGIAPCQSLDPLRDINLAGAAIGFSTLNEFALYRLSGRGTVWASEYSLAPDGDEDRGAGGGAEPCPSTCGENPSPSLARSNLKHYTLVDFNPALEAIAKDEVDHRPNETPIASNAVVEFMSTHESSIAEQLSQWWCLSELYAFLRRELHMPPVGSSLEFYDAVQSAAVLIPLTLRRVPGVSVSPHSLIPIPLLQGGCSCTLSEDCIPSAECTTPNACMSLERNAVCANDRMLTLDLSSTWQHAKEARLSAQQNDNARKQDFSNDIDTMMAFLTADNADNAASIIDDPVVNNNESRIGTETILASLVESWNDLLQNT</sequence>
<dbReference type="SMART" id="SM00355">
    <property type="entry name" value="ZnF_C2H2"/>
    <property type="match status" value="3"/>
</dbReference>